<dbReference type="OrthoDB" id="9812897at2"/>
<dbReference type="InterPro" id="IPR012427">
    <property type="entry name" value="DUF1622"/>
</dbReference>
<protein>
    <recommendedName>
        <fullName evidence="4">DUF1622 domain-containing protein</fullName>
    </recommendedName>
</protein>
<proteinExistence type="predicted"/>
<dbReference type="EMBL" id="LT859958">
    <property type="protein sequence ID" value="SMX53142.1"/>
    <property type="molecule type" value="Genomic_DNA"/>
</dbReference>
<name>A0A1Y6K0B3_9CHLR</name>
<dbReference type="RefSeq" id="WP_157891615.1">
    <property type="nucleotide sequence ID" value="NZ_LT859958.1"/>
</dbReference>
<dbReference type="Pfam" id="PF07784">
    <property type="entry name" value="DUF1622"/>
    <property type="match status" value="1"/>
</dbReference>
<keyword evidence="1" id="KW-1133">Transmembrane helix</keyword>
<feature type="transmembrane region" description="Helical" evidence="1">
    <location>
        <begin position="52"/>
        <end position="81"/>
    </location>
</feature>
<gene>
    <name evidence="2" type="ORF">CFX1CAM_0076</name>
</gene>
<evidence type="ECO:0000313" key="3">
    <source>
        <dbReference type="Proteomes" id="UP000195514"/>
    </source>
</evidence>
<feature type="transmembrane region" description="Helical" evidence="1">
    <location>
        <begin position="12"/>
        <end position="32"/>
    </location>
</feature>
<dbReference type="KEGG" id="abat:CFX1CAM_0076"/>
<organism evidence="2 3">
    <name type="scientific">Candidatus Brevifilum fermentans</name>
    <dbReference type="NCBI Taxonomy" id="1986204"/>
    <lineage>
        <taxon>Bacteria</taxon>
        <taxon>Bacillati</taxon>
        <taxon>Chloroflexota</taxon>
        <taxon>Anaerolineae</taxon>
        <taxon>Anaerolineales</taxon>
        <taxon>Anaerolineaceae</taxon>
        <taxon>Candidatus Brevifilum</taxon>
    </lineage>
</organism>
<evidence type="ECO:0008006" key="4">
    <source>
        <dbReference type="Google" id="ProtNLM"/>
    </source>
</evidence>
<reference evidence="3" key="1">
    <citation type="submission" date="2017-05" db="EMBL/GenBank/DDBJ databases">
        <authorList>
            <person name="Kirkegaard R."/>
            <person name="Mcilroy J S."/>
        </authorList>
    </citation>
    <scope>NUCLEOTIDE SEQUENCE [LARGE SCALE GENOMIC DNA]</scope>
</reference>
<evidence type="ECO:0000256" key="1">
    <source>
        <dbReference type="SAM" id="Phobius"/>
    </source>
</evidence>
<evidence type="ECO:0000313" key="2">
    <source>
        <dbReference type="EMBL" id="SMX53142.1"/>
    </source>
</evidence>
<keyword evidence="1" id="KW-0812">Transmembrane</keyword>
<dbReference type="Proteomes" id="UP000195514">
    <property type="component" value="Chromosome I"/>
</dbReference>
<sequence>MEKNGSRIKNALQDFFLPLILLAGLVALLAIFKNQHSADHASLVPQEHIIDLVVGYIIIAVEIATAFVILIGLLRATISFIRLQFTRAEHQTTSLPHIRARLAHVLILGLEFAIASEILHLAIAPNTAEVVILFAKVLLRALLHFFLEREIQACETPESAGNLIPQQTNPDEPDH</sequence>
<dbReference type="PANTHER" id="PTHR38468:SF1">
    <property type="entry name" value="SLL0939 PROTEIN"/>
    <property type="match status" value="1"/>
</dbReference>
<accession>A0A1Y6K0B3</accession>
<dbReference type="AlphaFoldDB" id="A0A1Y6K0B3"/>
<dbReference type="PANTHER" id="PTHR38468">
    <property type="entry name" value="SLL0939 PROTEIN"/>
    <property type="match status" value="1"/>
</dbReference>
<keyword evidence="3" id="KW-1185">Reference proteome</keyword>
<keyword evidence="1" id="KW-0472">Membrane</keyword>